<feature type="region of interest" description="Disordered" evidence="1">
    <location>
        <begin position="100"/>
        <end position="122"/>
    </location>
</feature>
<keyword evidence="3" id="KW-1185">Reference proteome</keyword>
<dbReference type="OrthoDB" id="10478403at2759"/>
<organism evidence="2 3">
    <name type="scientific">Sclerotinia trifoliorum</name>
    <dbReference type="NCBI Taxonomy" id="28548"/>
    <lineage>
        <taxon>Eukaryota</taxon>
        <taxon>Fungi</taxon>
        <taxon>Dikarya</taxon>
        <taxon>Ascomycota</taxon>
        <taxon>Pezizomycotina</taxon>
        <taxon>Leotiomycetes</taxon>
        <taxon>Helotiales</taxon>
        <taxon>Sclerotiniaceae</taxon>
        <taxon>Sclerotinia</taxon>
    </lineage>
</organism>
<dbReference type="AlphaFoldDB" id="A0A8H2VKQ3"/>
<reference evidence="2" key="1">
    <citation type="submission" date="2020-10" db="EMBL/GenBank/DDBJ databases">
        <authorList>
            <person name="Kusch S."/>
        </authorList>
    </citation>
    <scope>NUCLEOTIDE SEQUENCE</scope>
    <source>
        <strain evidence="2">SwB9</strain>
    </source>
</reference>
<evidence type="ECO:0000256" key="1">
    <source>
        <dbReference type="SAM" id="MobiDB-lite"/>
    </source>
</evidence>
<feature type="region of interest" description="Disordered" evidence="1">
    <location>
        <begin position="49"/>
        <end position="68"/>
    </location>
</feature>
<name>A0A8H2VKQ3_9HELO</name>
<protein>
    <submittedName>
        <fullName evidence="2">59bc16f8-917b-4682-a447-193ab9228023</fullName>
    </submittedName>
</protein>
<sequence length="152" mass="17180">MIDTICSYPPPALVGSSHYRYVEYRPGGTPGPNINTNTDSYEAQIAKNYQDGEASNMSRNHTARASGERYSDSYPAVYSQGVSTTSNSYVEEQMAEFYTGRGREQVERSGMQGRGRSKSRRELEETGYAYRYLSDGELIRRVKEDHLKSYGK</sequence>
<evidence type="ECO:0000313" key="2">
    <source>
        <dbReference type="EMBL" id="CAD6439519.1"/>
    </source>
</evidence>
<evidence type="ECO:0000313" key="3">
    <source>
        <dbReference type="Proteomes" id="UP000624404"/>
    </source>
</evidence>
<gene>
    <name evidence="2" type="ORF">SCLTRI_LOCUS255</name>
</gene>
<accession>A0A8H2VKQ3</accession>
<dbReference type="Proteomes" id="UP000624404">
    <property type="component" value="Unassembled WGS sequence"/>
</dbReference>
<comment type="caution">
    <text evidence="2">The sequence shown here is derived from an EMBL/GenBank/DDBJ whole genome shotgun (WGS) entry which is preliminary data.</text>
</comment>
<dbReference type="EMBL" id="CAJHIA010000002">
    <property type="protein sequence ID" value="CAD6439519.1"/>
    <property type="molecule type" value="Genomic_DNA"/>
</dbReference>
<proteinExistence type="predicted"/>